<organism evidence="3 4">
    <name type="scientific">Massariosphaeria phaeospora</name>
    <dbReference type="NCBI Taxonomy" id="100035"/>
    <lineage>
        <taxon>Eukaryota</taxon>
        <taxon>Fungi</taxon>
        <taxon>Dikarya</taxon>
        <taxon>Ascomycota</taxon>
        <taxon>Pezizomycotina</taxon>
        <taxon>Dothideomycetes</taxon>
        <taxon>Pleosporomycetidae</taxon>
        <taxon>Pleosporales</taxon>
        <taxon>Pleosporales incertae sedis</taxon>
        <taxon>Massariosphaeria</taxon>
    </lineage>
</organism>
<gene>
    <name evidence="3" type="ORF">BDV95DRAFT_233063</name>
</gene>
<feature type="compositionally biased region" description="Basic and acidic residues" evidence="1">
    <location>
        <begin position="340"/>
        <end position="358"/>
    </location>
</feature>
<reference evidence="3 4" key="1">
    <citation type="submission" date="2020-01" db="EMBL/GenBank/DDBJ databases">
        <authorList>
            <consortium name="DOE Joint Genome Institute"/>
            <person name="Haridas S."/>
            <person name="Albert R."/>
            <person name="Binder M."/>
            <person name="Bloem J."/>
            <person name="Labutti K."/>
            <person name="Salamov A."/>
            <person name="Andreopoulos B."/>
            <person name="Baker S.E."/>
            <person name="Barry K."/>
            <person name="Bills G."/>
            <person name="Bluhm B.H."/>
            <person name="Cannon C."/>
            <person name="Castanera R."/>
            <person name="Culley D.E."/>
            <person name="Daum C."/>
            <person name="Ezra D."/>
            <person name="Gonzalez J.B."/>
            <person name="Henrissat B."/>
            <person name="Kuo A."/>
            <person name="Liang C."/>
            <person name="Lipzen A."/>
            <person name="Lutzoni F."/>
            <person name="Magnuson J."/>
            <person name="Mondo S."/>
            <person name="Nolan M."/>
            <person name="Ohm R."/>
            <person name="Pangilinan J."/>
            <person name="Park H.-J.H."/>
            <person name="Ramirez L."/>
            <person name="Alfaro M."/>
            <person name="Sun H."/>
            <person name="Tritt A."/>
            <person name="Yoshinaga Y."/>
            <person name="Zwiers L.-H.L."/>
            <person name="Turgeon B.G."/>
            <person name="Goodwin S.B."/>
            <person name="Spatafora J.W."/>
            <person name="Crous P.W."/>
            <person name="Grigoriev I.V."/>
        </authorList>
    </citation>
    <scope>NUCLEOTIDE SEQUENCE [LARGE SCALE GENOMIC DNA]</scope>
    <source>
        <strain evidence="3 4">CBS 611.86</strain>
    </source>
</reference>
<feature type="compositionally biased region" description="Polar residues" evidence="1">
    <location>
        <begin position="605"/>
        <end position="617"/>
    </location>
</feature>
<feature type="compositionally biased region" description="Polar residues" evidence="1">
    <location>
        <begin position="1"/>
        <end position="17"/>
    </location>
</feature>
<feature type="region of interest" description="Disordered" evidence="1">
    <location>
        <begin position="186"/>
        <end position="238"/>
    </location>
</feature>
<evidence type="ECO:0000256" key="2">
    <source>
        <dbReference type="SAM" id="Phobius"/>
    </source>
</evidence>
<feature type="compositionally biased region" description="Low complexity" evidence="1">
    <location>
        <begin position="47"/>
        <end position="60"/>
    </location>
</feature>
<accession>A0A7C8IGJ5</accession>
<dbReference type="EMBL" id="JAADJZ010000003">
    <property type="protein sequence ID" value="KAF2876631.1"/>
    <property type="molecule type" value="Genomic_DNA"/>
</dbReference>
<keyword evidence="2" id="KW-0472">Membrane</keyword>
<name>A0A7C8IGJ5_9PLEO</name>
<evidence type="ECO:0000313" key="3">
    <source>
        <dbReference type="EMBL" id="KAF2876631.1"/>
    </source>
</evidence>
<feature type="region of interest" description="Disordered" evidence="1">
    <location>
        <begin position="1"/>
        <end position="105"/>
    </location>
</feature>
<protein>
    <submittedName>
        <fullName evidence="3">Uncharacterized protein</fullName>
    </submittedName>
</protein>
<feature type="compositionally biased region" description="Basic and acidic residues" evidence="1">
    <location>
        <begin position="586"/>
        <end position="596"/>
    </location>
</feature>
<comment type="caution">
    <text evidence="3">The sequence shown here is derived from an EMBL/GenBank/DDBJ whole genome shotgun (WGS) entry which is preliminary data.</text>
</comment>
<feature type="compositionally biased region" description="Polar residues" evidence="1">
    <location>
        <begin position="195"/>
        <end position="205"/>
    </location>
</feature>
<evidence type="ECO:0000313" key="4">
    <source>
        <dbReference type="Proteomes" id="UP000481861"/>
    </source>
</evidence>
<sequence length="692" mass="75788">MPSSVTTRPLSPTTNPLRQHPNEPYSTVSPPASPLTPPTQTLILGHPAARLSSSPASSPRIVDSPPIRTRSMRPEMDHDVFTGANFFDDTSVDEDPYTGSEWEDDEGTRTFSEVEGLGIHGSGWRLAGATGSGTRTVGGQNVLMNALPPFNQLPALESGTLTMDEGASLGPTDTRKARQMSLRRLGKGKVVHNHGSGSAGTSTPRDSLRSRGSDTISPFPVFRRQSPSANTDGVGDNSGIVGGGHHYTGHLRRNTSESICADSILNAHAVTMRALETLSPSASLSLARQRTRSYPSAKPKPLSFSKHRHVTLSQIDVADDPERPPNLPAHFIKTPYPFSAKKEFPKPRTRPRNDDTKGKHLLGIVPSQGEYDLRSRLERNEDAQGVIRSTSDTVGRKGISEKEEHGKRVLDRVLWLSLRSRGGKSGLDRLEKIILPSSLTTTRARSENSKRKGAVNEKHGHDTVDFDDHYFAMQLQHTYRKLAGSWLWRALSARRVKHIRLGQVSVWSGNLDVESGSSVSKLLMVGQGFDGDNEAATPFTEHNLMDLYRTPKSGKARYTWVHWARRVAASNDTTEAGSSTYKHRRAEPLRDTDDTPHNTNTNTNAGDPNSFTKHNNALDSTRPADAITTIQFVQSFSVFRIVSVLALMLCLSAFAALAWIFLGANTWDLGEERARAERVGGGMVIHACSNRD</sequence>
<dbReference type="AlphaFoldDB" id="A0A7C8IGJ5"/>
<proteinExistence type="predicted"/>
<evidence type="ECO:0000256" key="1">
    <source>
        <dbReference type="SAM" id="MobiDB-lite"/>
    </source>
</evidence>
<dbReference type="OrthoDB" id="3691966at2759"/>
<dbReference type="Proteomes" id="UP000481861">
    <property type="component" value="Unassembled WGS sequence"/>
</dbReference>
<keyword evidence="2" id="KW-1133">Transmembrane helix</keyword>
<feature type="transmembrane region" description="Helical" evidence="2">
    <location>
        <begin position="638"/>
        <end position="662"/>
    </location>
</feature>
<feature type="region of interest" description="Disordered" evidence="1">
    <location>
        <begin position="339"/>
        <end position="362"/>
    </location>
</feature>
<keyword evidence="4" id="KW-1185">Reference proteome</keyword>
<keyword evidence="2" id="KW-0812">Transmembrane</keyword>
<feature type="compositionally biased region" description="Acidic residues" evidence="1">
    <location>
        <begin position="90"/>
        <end position="105"/>
    </location>
</feature>
<feature type="region of interest" description="Disordered" evidence="1">
    <location>
        <begin position="574"/>
        <end position="617"/>
    </location>
</feature>